<reference evidence="1" key="2">
    <citation type="journal article" date="2022" name="New Phytol.">
        <title>Evolutionary transition to the ectomycorrhizal habit in the genomes of a hyperdiverse lineage of mushroom-forming fungi.</title>
        <authorList>
            <person name="Looney B."/>
            <person name="Miyauchi S."/>
            <person name="Morin E."/>
            <person name="Drula E."/>
            <person name="Courty P.E."/>
            <person name="Kohler A."/>
            <person name="Kuo A."/>
            <person name="LaButti K."/>
            <person name="Pangilinan J."/>
            <person name="Lipzen A."/>
            <person name="Riley R."/>
            <person name="Andreopoulos W."/>
            <person name="He G."/>
            <person name="Johnson J."/>
            <person name="Nolan M."/>
            <person name="Tritt A."/>
            <person name="Barry K.W."/>
            <person name="Grigoriev I.V."/>
            <person name="Nagy L.G."/>
            <person name="Hibbett D."/>
            <person name="Henrissat B."/>
            <person name="Matheny P.B."/>
            <person name="Labbe J."/>
            <person name="Martin F.M."/>
        </authorList>
    </citation>
    <scope>NUCLEOTIDE SEQUENCE</scope>
    <source>
        <strain evidence="1">HHB10654</strain>
    </source>
</reference>
<keyword evidence="2" id="KW-1185">Reference proteome</keyword>
<gene>
    <name evidence="1" type="ORF">BV25DRAFT_1793344</name>
</gene>
<dbReference type="Proteomes" id="UP000814140">
    <property type="component" value="Unassembled WGS sequence"/>
</dbReference>
<protein>
    <submittedName>
        <fullName evidence="1">Uncharacterized protein</fullName>
    </submittedName>
</protein>
<organism evidence="1 2">
    <name type="scientific">Artomyces pyxidatus</name>
    <dbReference type="NCBI Taxonomy" id="48021"/>
    <lineage>
        <taxon>Eukaryota</taxon>
        <taxon>Fungi</taxon>
        <taxon>Dikarya</taxon>
        <taxon>Basidiomycota</taxon>
        <taxon>Agaricomycotina</taxon>
        <taxon>Agaricomycetes</taxon>
        <taxon>Russulales</taxon>
        <taxon>Auriscalpiaceae</taxon>
        <taxon>Artomyces</taxon>
    </lineage>
</organism>
<accession>A0ACB8TIC1</accession>
<reference evidence="1" key="1">
    <citation type="submission" date="2021-03" db="EMBL/GenBank/DDBJ databases">
        <authorList>
            <consortium name="DOE Joint Genome Institute"/>
            <person name="Ahrendt S."/>
            <person name="Looney B.P."/>
            <person name="Miyauchi S."/>
            <person name="Morin E."/>
            <person name="Drula E."/>
            <person name="Courty P.E."/>
            <person name="Chicoki N."/>
            <person name="Fauchery L."/>
            <person name="Kohler A."/>
            <person name="Kuo A."/>
            <person name="Labutti K."/>
            <person name="Pangilinan J."/>
            <person name="Lipzen A."/>
            <person name="Riley R."/>
            <person name="Andreopoulos W."/>
            <person name="He G."/>
            <person name="Johnson J."/>
            <person name="Barry K.W."/>
            <person name="Grigoriev I.V."/>
            <person name="Nagy L."/>
            <person name="Hibbett D."/>
            <person name="Henrissat B."/>
            <person name="Matheny P.B."/>
            <person name="Labbe J."/>
            <person name="Martin F."/>
        </authorList>
    </citation>
    <scope>NUCLEOTIDE SEQUENCE</scope>
    <source>
        <strain evidence="1">HHB10654</strain>
    </source>
</reference>
<comment type="caution">
    <text evidence="1">The sequence shown here is derived from an EMBL/GenBank/DDBJ whole genome shotgun (WGS) entry which is preliminary data.</text>
</comment>
<dbReference type="EMBL" id="MU277188">
    <property type="protein sequence ID" value="KAI0068224.1"/>
    <property type="molecule type" value="Genomic_DNA"/>
</dbReference>
<name>A0ACB8TIC1_9AGAM</name>
<evidence type="ECO:0000313" key="1">
    <source>
        <dbReference type="EMBL" id="KAI0068224.1"/>
    </source>
</evidence>
<sequence length="411" mass="44543">MPGRHDRNVELPSLGGKSAVILFVLTLFAFVVESQLTQYVQTNLEYRQPFFLFYVVHSSFITIFPLHLAFLAVKTQSPVEPLLSGLFFAIKTQFAPHAQRHAATIHRSPFPTFRFLRLIVLLTVGVTVPGLLWFASVSLSPISDVTAIWNTNAFFAYLITVRLFKLDWEPRKLAAVVLATLGTLAVVYGGVQQADVPSSSKTRREPGAHGGSAKAPVVGDLLTLCASVGYGLYQVLYKRHAALPSDPEFESSDTYIPVSLSTDDLSNSLSGDLEDNLDLDGAVYPPPFGFHPNFLTSAIGLCTFILLSIFLPILHYTNAESFRLPSNLSTVVSIAGIALSGVAFNSGLMILLGIWGPIVVSVGNLLTIVLVFLSDIILGQAADAITFWSLTGAGGIVLAFGVLVYDMLQHR</sequence>
<evidence type="ECO:0000313" key="2">
    <source>
        <dbReference type="Proteomes" id="UP000814140"/>
    </source>
</evidence>
<proteinExistence type="predicted"/>